<keyword evidence="1" id="KW-0472">Membrane</keyword>
<gene>
    <name evidence="2" type="primary">wzy</name>
    <name evidence="2" type="ORF">JJB07_21865</name>
</gene>
<keyword evidence="3" id="KW-1185">Reference proteome</keyword>
<proteinExistence type="predicted"/>
<dbReference type="EMBL" id="JAEQNB010000009">
    <property type="protein sequence ID" value="MBL0389244.1"/>
    <property type="molecule type" value="Genomic_DNA"/>
</dbReference>
<keyword evidence="1" id="KW-0812">Transmembrane</keyword>
<evidence type="ECO:0000313" key="2">
    <source>
        <dbReference type="EMBL" id="MBL0389244.1"/>
    </source>
</evidence>
<feature type="transmembrane region" description="Helical" evidence="1">
    <location>
        <begin position="39"/>
        <end position="60"/>
    </location>
</feature>
<feature type="transmembrane region" description="Helical" evidence="1">
    <location>
        <begin position="257"/>
        <end position="275"/>
    </location>
</feature>
<feature type="transmembrane region" description="Helical" evidence="1">
    <location>
        <begin position="72"/>
        <end position="93"/>
    </location>
</feature>
<feature type="transmembrane region" description="Helical" evidence="1">
    <location>
        <begin position="160"/>
        <end position="178"/>
    </location>
</feature>
<dbReference type="Proteomes" id="UP000602284">
    <property type="component" value="Unassembled WGS sequence"/>
</dbReference>
<feature type="transmembrane region" description="Helical" evidence="1">
    <location>
        <begin position="198"/>
        <end position="223"/>
    </location>
</feature>
<feature type="transmembrane region" description="Helical" evidence="1">
    <location>
        <begin position="282"/>
        <end position="305"/>
    </location>
</feature>
<keyword evidence="1" id="KW-1133">Transmembrane helix</keyword>
<dbReference type="InterPro" id="IPR029468">
    <property type="entry name" value="O-ag_pol_Wzy"/>
</dbReference>
<accession>A0ABS1JG28</accession>
<dbReference type="RefSeq" id="WP_201638241.1">
    <property type="nucleotide sequence ID" value="NZ_JAEQNB010000009.1"/>
</dbReference>
<protein>
    <submittedName>
        <fullName evidence="2">O-antigen polysaccharide polymerase Wzy</fullName>
    </submittedName>
</protein>
<name>A0ABS1JG28_9BACL</name>
<evidence type="ECO:0000313" key="3">
    <source>
        <dbReference type="Proteomes" id="UP000602284"/>
    </source>
</evidence>
<sequence>MVQTLGKRLPSMILLILVAVLIGYYSVSASEKLTDGENGIWRVITLVSIFNSFLLCVYIRARFRQTQDMFDFGILFAAFFLSYNPVLLISNASHFIDFGFLDNAYPIQFSTATYLKACNCGMLGVLGLVAGQAIFSPKKGSGKVLNPEDVQKIVGNMRHFWFGLSLFLLGLVLLLLDFQRIGGLLYALKLDRGVRIEMLAQAQGGLGLPYTTFVFVGIAMLAFSIRNVPPLQIRPLLTMGAIGMWSLLMMMQGDRRMMTYSVIIFSTVYFAGRRINMMRVSVILAPVYIFFQIFNQIRFFIPFLFDGTFTFGDMMDYLNRNFDVEWFSPAGGEASGPYFTLLYNLEHPGGWQYGLTYLLAVPMILPRMLYIGEKPLTVAQSFAKQIQYLYYSDRNSAIGWGYSPLSEAYVNLGYAGVFLVFMGLAYAFIRLARAKGGSSNGMLLSAVLTPEAMNMNRINAAAFVQEVAFIIGLLVFTILGIQYLEKKEQKRVGDPKEEPS</sequence>
<comment type="caution">
    <text evidence="2">The sequence shown here is derived from an EMBL/GenBank/DDBJ whole genome shotgun (WGS) entry which is preliminary data.</text>
</comment>
<feature type="transmembrane region" description="Helical" evidence="1">
    <location>
        <begin position="408"/>
        <end position="429"/>
    </location>
</feature>
<feature type="transmembrane region" description="Helical" evidence="1">
    <location>
        <begin position="460"/>
        <end position="481"/>
    </location>
</feature>
<feature type="transmembrane region" description="Helical" evidence="1">
    <location>
        <begin position="351"/>
        <end position="370"/>
    </location>
</feature>
<feature type="transmembrane region" description="Helical" evidence="1">
    <location>
        <begin position="113"/>
        <end position="135"/>
    </location>
</feature>
<dbReference type="Pfam" id="PF14296">
    <property type="entry name" value="O-ag_pol_Wzy"/>
    <property type="match status" value="1"/>
</dbReference>
<evidence type="ECO:0000256" key="1">
    <source>
        <dbReference type="SAM" id="Phobius"/>
    </source>
</evidence>
<feature type="transmembrane region" description="Helical" evidence="1">
    <location>
        <begin position="235"/>
        <end position="251"/>
    </location>
</feature>
<organism evidence="2 3">
    <name type="scientific">Tumebacillus amylolyticus</name>
    <dbReference type="NCBI Taxonomy" id="2801339"/>
    <lineage>
        <taxon>Bacteria</taxon>
        <taxon>Bacillati</taxon>
        <taxon>Bacillota</taxon>
        <taxon>Bacilli</taxon>
        <taxon>Bacillales</taxon>
        <taxon>Alicyclobacillaceae</taxon>
        <taxon>Tumebacillus</taxon>
    </lineage>
</organism>
<reference evidence="2 3" key="1">
    <citation type="submission" date="2021-01" db="EMBL/GenBank/DDBJ databases">
        <title>Tumebacillus sp. strain ITR2 16S ribosomal RNA gene Genome sequencing and assembly.</title>
        <authorList>
            <person name="Kang M."/>
        </authorList>
    </citation>
    <scope>NUCLEOTIDE SEQUENCE [LARGE SCALE GENOMIC DNA]</scope>
    <source>
        <strain evidence="2 3">ITR2</strain>
    </source>
</reference>